<feature type="compositionally biased region" description="Polar residues" evidence="8">
    <location>
        <begin position="1048"/>
        <end position="1069"/>
    </location>
</feature>
<organism evidence="10 11">
    <name type="scientific">Rhizoctonia solani</name>
    <dbReference type="NCBI Taxonomy" id="456999"/>
    <lineage>
        <taxon>Eukaryota</taxon>
        <taxon>Fungi</taxon>
        <taxon>Dikarya</taxon>
        <taxon>Basidiomycota</taxon>
        <taxon>Agaricomycotina</taxon>
        <taxon>Agaricomycetes</taxon>
        <taxon>Cantharellales</taxon>
        <taxon>Ceratobasidiaceae</taxon>
        <taxon>Rhizoctonia</taxon>
    </lineage>
</organism>
<feature type="compositionally biased region" description="Low complexity" evidence="8">
    <location>
        <begin position="907"/>
        <end position="923"/>
    </location>
</feature>
<evidence type="ECO:0000256" key="7">
    <source>
        <dbReference type="ARBA" id="ARBA00023242"/>
    </source>
</evidence>
<gene>
    <name evidence="10" type="ORF">RDB_LOCUS104016</name>
</gene>
<evidence type="ECO:0000313" key="10">
    <source>
        <dbReference type="EMBL" id="CAE6468916.1"/>
    </source>
</evidence>
<dbReference type="GO" id="GO:0003677">
    <property type="term" value="F:DNA binding"/>
    <property type="evidence" value="ECO:0007669"/>
    <property type="project" value="UniProtKB-KW"/>
</dbReference>
<dbReference type="GO" id="GO:0000981">
    <property type="term" value="F:DNA-binding transcription factor activity, RNA polymerase II-specific"/>
    <property type="evidence" value="ECO:0007669"/>
    <property type="project" value="InterPro"/>
</dbReference>
<dbReference type="PANTHER" id="PTHR31313">
    <property type="entry name" value="TY1 ENHANCER ACTIVATOR"/>
    <property type="match status" value="1"/>
</dbReference>
<dbReference type="InterPro" id="IPR036864">
    <property type="entry name" value="Zn2-C6_fun-type_DNA-bd_sf"/>
</dbReference>
<feature type="compositionally biased region" description="Pro residues" evidence="8">
    <location>
        <begin position="872"/>
        <end position="884"/>
    </location>
</feature>
<dbReference type="EMBL" id="CAJMWT010003317">
    <property type="protein sequence ID" value="CAE6468916.1"/>
    <property type="molecule type" value="Genomic_DNA"/>
</dbReference>
<evidence type="ECO:0000256" key="6">
    <source>
        <dbReference type="ARBA" id="ARBA00023163"/>
    </source>
</evidence>
<feature type="region of interest" description="Disordered" evidence="8">
    <location>
        <begin position="216"/>
        <end position="271"/>
    </location>
</feature>
<protein>
    <recommendedName>
        <fullName evidence="9">Xylanolytic transcriptional activator regulatory domain-containing protein</fullName>
    </recommendedName>
</protein>
<keyword evidence="6" id="KW-0804">Transcription</keyword>
<dbReference type="InterPro" id="IPR051615">
    <property type="entry name" value="Transcr_Regulatory_Elem"/>
</dbReference>
<proteinExistence type="predicted"/>
<keyword evidence="3" id="KW-0862">Zinc</keyword>
<comment type="subcellular location">
    <subcellularLocation>
        <location evidence="1">Nucleus</location>
    </subcellularLocation>
</comment>
<evidence type="ECO:0000313" key="11">
    <source>
        <dbReference type="Proteomes" id="UP000663843"/>
    </source>
</evidence>
<dbReference type="Gene3D" id="4.10.240.10">
    <property type="entry name" value="Zn(2)-C6 fungal-type DNA-binding domain"/>
    <property type="match status" value="1"/>
</dbReference>
<dbReference type="Proteomes" id="UP000663843">
    <property type="component" value="Unassembled WGS sequence"/>
</dbReference>
<comment type="caution">
    <text evidence="10">The sequence shown here is derived from an EMBL/GenBank/DDBJ whole genome shotgun (WGS) entry which is preliminary data.</text>
</comment>
<dbReference type="CDD" id="cd00067">
    <property type="entry name" value="GAL4"/>
    <property type="match status" value="1"/>
</dbReference>
<dbReference type="InterPro" id="IPR001138">
    <property type="entry name" value="Zn2Cys6_DnaBD"/>
</dbReference>
<name>A0A8H3BYJ7_9AGAM</name>
<dbReference type="InterPro" id="IPR007219">
    <property type="entry name" value="XnlR_reg_dom"/>
</dbReference>
<evidence type="ECO:0000256" key="5">
    <source>
        <dbReference type="ARBA" id="ARBA00023125"/>
    </source>
</evidence>
<dbReference type="CDD" id="cd12148">
    <property type="entry name" value="fungal_TF_MHR"/>
    <property type="match status" value="1"/>
</dbReference>
<keyword evidence="5" id="KW-0238">DNA-binding</keyword>
<dbReference type="Pfam" id="PF04082">
    <property type="entry name" value="Fungal_trans"/>
    <property type="match status" value="1"/>
</dbReference>
<dbReference type="GO" id="GO:0006351">
    <property type="term" value="P:DNA-templated transcription"/>
    <property type="evidence" value="ECO:0007669"/>
    <property type="project" value="InterPro"/>
</dbReference>
<accession>A0A8H3BYJ7</accession>
<dbReference type="GO" id="GO:0008270">
    <property type="term" value="F:zinc ion binding"/>
    <property type="evidence" value="ECO:0007669"/>
    <property type="project" value="InterPro"/>
</dbReference>
<evidence type="ECO:0000256" key="1">
    <source>
        <dbReference type="ARBA" id="ARBA00004123"/>
    </source>
</evidence>
<evidence type="ECO:0000256" key="4">
    <source>
        <dbReference type="ARBA" id="ARBA00023015"/>
    </source>
</evidence>
<feature type="compositionally biased region" description="Basic and acidic residues" evidence="8">
    <location>
        <begin position="820"/>
        <end position="838"/>
    </location>
</feature>
<dbReference type="GO" id="GO:0005634">
    <property type="term" value="C:nucleus"/>
    <property type="evidence" value="ECO:0007669"/>
    <property type="project" value="UniProtKB-SubCell"/>
</dbReference>
<keyword evidence="2" id="KW-0479">Metal-binding</keyword>
<keyword evidence="7" id="KW-0539">Nucleus</keyword>
<reference evidence="10" key="1">
    <citation type="submission" date="2021-01" db="EMBL/GenBank/DDBJ databases">
        <authorList>
            <person name="Kaushik A."/>
        </authorList>
    </citation>
    <scope>NUCLEOTIDE SEQUENCE</scope>
    <source>
        <strain evidence="10">AG2-2IIIB</strain>
    </source>
</reference>
<evidence type="ECO:0000256" key="8">
    <source>
        <dbReference type="SAM" id="MobiDB-lite"/>
    </source>
</evidence>
<evidence type="ECO:0000256" key="2">
    <source>
        <dbReference type="ARBA" id="ARBA00022723"/>
    </source>
</evidence>
<feature type="compositionally biased region" description="Low complexity" evidence="8">
    <location>
        <begin position="696"/>
        <end position="705"/>
    </location>
</feature>
<dbReference type="SMART" id="SM00906">
    <property type="entry name" value="Fungal_trans"/>
    <property type="match status" value="1"/>
</dbReference>
<dbReference type="PANTHER" id="PTHR31313:SF78">
    <property type="entry name" value="TRANSCRIPTION FACTOR DOMAIN-CONTAINING PROTEIN"/>
    <property type="match status" value="1"/>
</dbReference>
<feature type="region of interest" description="Disordered" evidence="8">
    <location>
        <begin position="683"/>
        <end position="705"/>
    </location>
</feature>
<evidence type="ECO:0000259" key="9">
    <source>
        <dbReference type="SMART" id="SM00906"/>
    </source>
</evidence>
<feature type="region of interest" description="Disordered" evidence="8">
    <location>
        <begin position="1"/>
        <end position="50"/>
    </location>
</feature>
<dbReference type="SUPFAM" id="SSF57701">
    <property type="entry name" value="Zn2/Cys6 DNA-binding domain"/>
    <property type="match status" value="1"/>
</dbReference>
<keyword evidence="4" id="KW-0805">Transcription regulation</keyword>
<evidence type="ECO:0000256" key="3">
    <source>
        <dbReference type="ARBA" id="ARBA00022833"/>
    </source>
</evidence>
<dbReference type="AlphaFoldDB" id="A0A8H3BYJ7"/>
<sequence>MQPPRIHHPPPPLSNPHPSLTHVPSEDEDEDEDQVAMGDQPQQRTVRKRSSKACDNCRKAKCKCEKSADSTACRNCVLLGQGESIFILLSFFKLISIVECTFLGPSRKRGPPKGYIDAIEARLHQLEALLGTLIASPDPRAQSLIADLITDPLARHIIARVDESPFGSRGKDSSDGRDPKARTHINTARTAILNGQVGFDVPPRDWQDELGARIMHSSHQPSSRHVPTPPARSPPDAQRRRLSSSGSVSPAQPRHTHLPPDESDGEPDPIIDALGQLSLNEHHQLRYHGKASGLHILAQAPAYRRDRVRMDDDGIWKFPASRVWPPVAEERDSDSEGRLDTIAGPSESYEALEQRVAASVLPSRGQQEKLLKLYFAYVHPVLPVVHQEVFWRDWEASADPSAPASSRIPTLLLLAIYAVAARYDASRRPPRAGTMWAAGDNYLEAAKILLNRSYASSKASTCQALLLLSYREIGIGAMAQAWLYVGMSVRMAQDLGLHRSIDKWQAAGAKTFSAAEKQTRRCIWFGCVVMDKYVSTYIGRPLAVFERDYDTRWPDQDASEEHDQDWVDIAKDEAKGAYEPVPGRVLPCFAAASKLSAILSKIVEALYSIRPAPGASKSAERAQLEEELEKWLLNLPVDLRYDITRGVIEGSGKVPPPHVLTLHMMYWCSLLLLHRPSIRFNKSPPPTHRYASPEGSTTSDQSTSTSSTRAIGLCRFAANHITKIVSTYGEHFSLARGPAFLSYYVFSASIMHVTLLMMNPEDVQAQMGLQECMTALEAMNTTWPSAGRAFELLNESKMNIQEHHQYLESLRHSPWRPKRKTPEEQEDGTEHERQRSSSRDGIQLAPMRDVRPIVNLRTQPRDNGIIGHTSPTHPPPNSHSPAPPMIHHSRPSIRHMQPSSGQPQNYPPMTSTSSYPTPQSAQPVEPLFADPAYGRWGNDLPSYNHPTDGGQAYFGNAGNSWDGHLQSSQHPQQQPPAPAPQSWSTSATRFSAERPTPSSSAGNPNGYWQDYQPPTFGNDMSSSLYGIMPQVPGAVGMQSIFQDGATGVYQNPDGQGGISPSYSVYSRLS</sequence>
<feature type="domain" description="Xylanolytic transcriptional activator regulatory" evidence="9">
    <location>
        <begin position="481"/>
        <end position="560"/>
    </location>
</feature>
<feature type="region of interest" description="Disordered" evidence="8">
    <location>
        <begin position="1045"/>
        <end position="1069"/>
    </location>
</feature>
<feature type="region of interest" description="Disordered" evidence="8">
    <location>
        <begin position="809"/>
        <end position="1014"/>
    </location>
</feature>